<feature type="compositionally biased region" description="Polar residues" evidence="1">
    <location>
        <begin position="192"/>
        <end position="208"/>
    </location>
</feature>
<feature type="region of interest" description="Disordered" evidence="1">
    <location>
        <begin position="68"/>
        <end position="101"/>
    </location>
</feature>
<accession>A0A1E3PKP8</accession>
<proteinExistence type="predicted"/>
<dbReference type="EMBL" id="KV454409">
    <property type="protein sequence ID" value="ODQ65985.1"/>
    <property type="molecule type" value="Genomic_DNA"/>
</dbReference>
<keyword evidence="3" id="KW-1185">Reference proteome</keyword>
<evidence type="ECO:0000256" key="1">
    <source>
        <dbReference type="SAM" id="MobiDB-lite"/>
    </source>
</evidence>
<reference evidence="2 3" key="1">
    <citation type="journal article" date="2016" name="Proc. Natl. Acad. Sci. U.S.A.">
        <title>Comparative genomics of biotechnologically important yeasts.</title>
        <authorList>
            <person name="Riley R."/>
            <person name="Haridas S."/>
            <person name="Wolfe K.H."/>
            <person name="Lopes M.R."/>
            <person name="Hittinger C.T."/>
            <person name="Goeker M."/>
            <person name="Salamov A.A."/>
            <person name="Wisecaver J.H."/>
            <person name="Long T.M."/>
            <person name="Calvey C.H."/>
            <person name="Aerts A.L."/>
            <person name="Barry K.W."/>
            <person name="Choi C."/>
            <person name="Clum A."/>
            <person name="Coughlan A.Y."/>
            <person name="Deshpande S."/>
            <person name="Douglass A.P."/>
            <person name="Hanson S.J."/>
            <person name="Klenk H.-P."/>
            <person name="LaButti K.M."/>
            <person name="Lapidus A."/>
            <person name="Lindquist E.A."/>
            <person name="Lipzen A.M."/>
            <person name="Meier-Kolthoff J.P."/>
            <person name="Ohm R.A."/>
            <person name="Otillar R.P."/>
            <person name="Pangilinan J.L."/>
            <person name="Peng Y."/>
            <person name="Rokas A."/>
            <person name="Rosa C.A."/>
            <person name="Scheuner C."/>
            <person name="Sibirny A.A."/>
            <person name="Slot J.C."/>
            <person name="Stielow J.B."/>
            <person name="Sun H."/>
            <person name="Kurtzman C.P."/>
            <person name="Blackwell M."/>
            <person name="Grigoriev I.V."/>
            <person name="Jeffries T.W."/>
        </authorList>
    </citation>
    <scope>NUCLEOTIDE SEQUENCE [LARGE SCALE GENOMIC DNA]</scope>
    <source>
        <strain evidence="2 3">DSM 6958</strain>
    </source>
</reference>
<name>A0A1E3PKP8_9ASCO</name>
<evidence type="ECO:0008006" key="4">
    <source>
        <dbReference type="Google" id="ProtNLM"/>
    </source>
</evidence>
<evidence type="ECO:0000313" key="2">
    <source>
        <dbReference type="EMBL" id="ODQ65985.1"/>
    </source>
</evidence>
<feature type="region of interest" description="Disordered" evidence="1">
    <location>
        <begin position="150"/>
        <end position="223"/>
    </location>
</feature>
<feature type="compositionally biased region" description="Basic and acidic residues" evidence="1">
    <location>
        <begin position="209"/>
        <end position="219"/>
    </location>
</feature>
<evidence type="ECO:0000313" key="3">
    <source>
        <dbReference type="Proteomes" id="UP000095009"/>
    </source>
</evidence>
<sequence>MNIRKARLEKLNTRLLVKQTEKPIIDKNSEHNAISNEKNGEPSEIKNPVGQIGPSIQSTALTRTHTAENISNVEDKAKSVCHNDSGSSSEDEDYGPSLPKQNLSIEEQEEQALDRLEQFKSISDNGATRKGNPLRDEWMYLAPRDLKDAFDDKKKGRGKSRREQADDIDDSWMETNAQTKKRLADEMMGLATGSSSRDSNKVLNQKSNQETKKPKHDDFNQPTKVLVESRPSMLDEHLHNRGANSSHSLNEMVMRAQGITSKFSKYNNDK</sequence>
<gene>
    <name evidence="2" type="ORF">NADFUDRAFT_51256</name>
</gene>
<dbReference type="AlphaFoldDB" id="A0A1E3PKP8"/>
<organism evidence="2 3">
    <name type="scientific">Nadsonia fulvescens var. elongata DSM 6958</name>
    <dbReference type="NCBI Taxonomy" id="857566"/>
    <lineage>
        <taxon>Eukaryota</taxon>
        <taxon>Fungi</taxon>
        <taxon>Dikarya</taxon>
        <taxon>Ascomycota</taxon>
        <taxon>Saccharomycotina</taxon>
        <taxon>Dipodascomycetes</taxon>
        <taxon>Dipodascales</taxon>
        <taxon>Dipodascales incertae sedis</taxon>
        <taxon>Nadsonia</taxon>
    </lineage>
</organism>
<dbReference type="Proteomes" id="UP000095009">
    <property type="component" value="Unassembled WGS sequence"/>
</dbReference>
<feature type="region of interest" description="Disordered" evidence="1">
    <location>
        <begin position="22"/>
        <end position="55"/>
    </location>
</feature>
<protein>
    <recommendedName>
        <fullName evidence="4">GPALPP motifs-containing protein 1</fullName>
    </recommendedName>
</protein>